<organism evidence="2 3">
    <name type="scientific">Rubroshorea leprosula</name>
    <dbReference type="NCBI Taxonomy" id="152421"/>
    <lineage>
        <taxon>Eukaryota</taxon>
        <taxon>Viridiplantae</taxon>
        <taxon>Streptophyta</taxon>
        <taxon>Embryophyta</taxon>
        <taxon>Tracheophyta</taxon>
        <taxon>Spermatophyta</taxon>
        <taxon>Magnoliopsida</taxon>
        <taxon>eudicotyledons</taxon>
        <taxon>Gunneridae</taxon>
        <taxon>Pentapetalae</taxon>
        <taxon>rosids</taxon>
        <taxon>malvids</taxon>
        <taxon>Malvales</taxon>
        <taxon>Dipterocarpaceae</taxon>
        <taxon>Rubroshorea</taxon>
    </lineage>
</organism>
<reference evidence="2 3" key="1">
    <citation type="journal article" date="2021" name="Commun. Biol.">
        <title>The genome of Shorea leprosula (Dipterocarpaceae) highlights the ecological relevance of drought in aseasonal tropical rainforests.</title>
        <authorList>
            <person name="Ng K.K.S."/>
            <person name="Kobayashi M.J."/>
            <person name="Fawcett J.A."/>
            <person name="Hatakeyama M."/>
            <person name="Paape T."/>
            <person name="Ng C.H."/>
            <person name="Ang C.C."/>
            <person name="Tnah L.H."/>
            <person name="Lee C.T."/>
            <person name="Nishiyama T."/>
            <person name="Sese J."/>
            <person name="O'Brien M.J."/>
            <person name="Copetti D."/>
            <person name="Mohd Noor M.I."/>
            <person name="Ong R.C."/>
            <person name="Putra M."/>
            <person name="Sireger I.Z."/>
            <person name="Indrioko S."/>
            <person name="Kosugi Y."/>
            <person name="Izuno A."/>
            <person name="Isagi Y."/>
            <person name="Lee S.L."/>
            <person name="Shimizu K.K."/>
        </authorList>
    </citation>
    <scope>NUCLEOTIDE SEQUENCE [LARGE SCALE GENOMIC DNA]</scope>
    <source>
        <strain evidence="2">214</strain>
    </source>
</reference>
<evidence type="ECO:0000313" key="3">
    <source>
        <dbReference type="Proteomes" id="UP001054252"/>
    </source>
</evidence>
<comment type="caution">
    <text evidence="2">The sequence shown here is derived from an EMBL/GenBank/DDBJ whole genome shotgun (WGS) entry which is preliminary data.</text>
</comment>
<dbReference type="PANTHER" id="PTHR35125:SF1">
    <property type="entry name" value="PROTEIN PATRONUS 2"/>
    <property type="match status" value="1"/>
</dbReference>
<proteinExistence type="predicted"/>
<protein>
    <submittedName>
        <fullName evidence="2">Uncharacterized protein</fullName>
    </submittedName>
</protein>
<dbReference type="InterPro" id="IPR039326">
    <property type="entry name" value="Patronus"/>
</dbReference>
<gene>
    <name evidence="2" type="ORF">SLEP1_g35588</name>
</gene>
<keyword evidence="3" id="KW-1185">Reference proteome</keyword>
<evidence type="ECO:0000313" key="2">
    <source>
        <dbReference type="EMBL" id="GKV26244.1"/>
    </source>
</evidence>
<dbReference type="EMBL" id="BPVZ01000071">
    <property type="protein sequence ID" value="GKV26244.1"/>
    <property type="molecule type" value="Genomic_DNA"/>
</dbReference>
<dbReference type="PANTHER" id="PTHR35125">
    <property type="entry name" value="NEURON NAVIGATOR 1-LIKE-RELATED"/>
    <property type="match status" value="1"/>
</dbReference>
<dbReference type="Proteomes" id="UP001054252">
    <property type="component" value="Unassembled WGS sequence"/>
</dbReference>
<dbReference type="AlphaFoldDB" id="A0AAV5KNR2"/>
<feature type="region of interest" description="Disordered" evidence="1">
    <location>
        <begin position="1"/>
        <end position="27"/>
    </location>
</feature>
<name>A0AAV5KNR2_9ROSI</name>
<accession>A0AAV5KNR2</accession>
<sequence>MSSKRNLKELVNRQKDPSTPRSATRRNVHQRFRRNDGVVVNEADEAFLHDHKKCIEEQAMQNRFNLDWVLPGYGSACTAGCPQSKEEKTYSDSFNLPEPEDLSMPEFSTQRKSPPCSPIPLYRPSIPVACNSEDVEFVLKQENDLD</sequence>
<evidence type="ECO:0000256" key="1">
    <source>
        <dbReference type="SAM" id="MobiDB-lite"/>
    </source>
</evidence>
<feature type="region of interest" description="Disordered" evidence="1">
    <location>
        <begin position="81"/>
        <end position="118"/>
    </location>
</feature>
<feature type="compositionally biased region" description="Basic and acidic residues" evidence="1">
    <location>
        <begin position="1"/>
        <end position="18"/>
    </location>
</feature>
<dbReference type="GO" id="GO:0007346">
    <property type="term" value="P:regulation of mitotic cell cycle"/>
    <property type="evidence" value="ECO:0007669"/>
    <property type="project" value="InterPro"/>
</dbReference>